<dbReference type="Proteomes" id="UP000305888">
    <property type="component" value="Chromosome"/>
</dbReference>
<keyword evidence="5" id="KW-0460">Magnesium</keyword>
<organism evidence="8 9">
    <name type="scientific">Paroceanicella profunda</name>
    <dbReference type="NCBI Taxonomy" id="2579971"/>
    <lineage>
        <taxon>Bacteria</taxon>
        <taxon>Pseudomonadati</taxon>
        <taxon>Pseudomonadota</taxon>
        <taxon>Alphaproteobacteria</taxon>
        <taxon>Rhodobacterales</taxon>
        <taxon>Paracoccaceae</taxon>
        <taxon>Paroceanicella</taxon>
    </lineage>
</organism>
<dbReference type="EMBL" id="CP040818">
    <property type="protein sequence ID" value="QDL90736.1"/>
    <property type="molecule type" value="Genomic_DNA"/>
</dbReference>
<keyword evidence="9" id="KW-1185">Reference proteome</keyword>
<accession>A0A5B8FQ63</accession>
<evidence type="ECO:0000256" key="2">
    <source>
        <dbReference type="ARBA" id="ARBA00001946"/>
    </source>
</evidence>
<dbReference type="AlphaFoldDB" id="A0A5B8FQ63"/>
<feature type="domain" description="Nudix hydrolase" evidence="7">
    <location>
        <begin position="17"/>
        <end position="211"/>
    </location>
</feature>
<sequence>MTSPTDIPPPALPDKTAIRDAASVVIVRRGEAGARILMGKRGAGAAFMPSLFVFPGGAIDPADAALALDTPLAPGSAQRLGADAPGGIGTALARTAVREMFEETGLALGRPHPAARAAAEAAPAPWQPFLARGLMPATDALRFIFRAVTPKGRPRRFDARFFLVDAREIDGDPDDFSRAEDELSDLTWLDFAAARRLQMPFITEIVLAEVAAILRDDTADRPVPYFHHDDERSWFRAL</sequence>
<dbReference type="InterPro" id="IPR039121">
    <property type="entry name" value="NUDT19"/>
</dbReference>
<name>A0A5B8FQ63_9RHOB</name>
<proteinExistence type="predicted"/>
<dbReference type="PANTHER" id="PTHR12318">
    <property type="entry name" value="TESTOSTERONE-REGULATED PROTEIN RP2"/>
    <property type="match status" value="1"/>
</dbReference>
<dbReference type="KEGG" id="ppru:FDP22_02385"/>
<dbReference type="GO" id="GO:0046872">
    <property type="term" value="F:metal ion binding"/>
    <property type="evidence" value="ECO:0007669"/>
    <property type="project" value="UniProtKB-KW"/>
</dbReference>
<comment type="cofactor">
    <cofactor evidence="1">
        <name>Mn(2+)</name>
        <dbReference type="ChEBI" id="CHEBI:29035"/>
    </cofactor>
</comment>
<gene>
    <name evidence="8" type="ORF">FDP22_02385</name>
</gene>
<evidence type="ECO:0000256" key="1">
    <source>
        <dbReference type="ARBA" id="ARBA00001936"/>
    </source>
</evidence>
<dbReference type="CDD" id="cd18870">
    <property type="entry name" value="NUDIX_AcylCoAdiphos_Nudt19"/>
    <property type="match status" value="1"/>
</dbReference>
<dbReference type="PANTHER" id="PTHR12318:SF0">
    <property type="entry name" value="ACYL-COENZYME A DIPHOSPHATASE NUDT19"/>
    <property type="match status" value="1"/>
</dbReference>
<evidence type="ECO:0000256" key="3">
    <source>
        <dbReference type="ARBA" id="ARBA00022723"/>
    </source>
</evidence>
<reference evidence="8 9" key="1">
    <citation type="submission" date="2019-06" db="EMBL/GenBank/DDBJ databases">
        <title>Genome sequence of Rhodobacteraceae bacterium D4M1.</title>
        <authorList>
            <person name="Cao J."/>
        </authorList>
    </citation>
    <scope>NUCLEOTIDE SEQUENCE [LARGE SCALE GENOMIC DNA]</scope>
    <source>
        <strain evidence="8 9">D4M1</strain>
    </source>
</reference>
<dbReference type="PROSITE" id="PS51462">
    <property type="entry name" value="NUDIX"/>
    <property type="match status" value="1"/>
</dbReference>
<evidence type="ECO:0000256" key="6">
    <source>
        <dbReference type="ARBA" id="ARBA00023211"/>
    </source>
</evidence>
<dbReference type="SUPFAM" id="SSF55811">
    <property type="entry name" value="Nudix"/>
    <property type="match status" value="1"/>
</dbReference>
<dbReference type="Gene3D" id="3.90.79.10">
    <property type="entry name" value="Nucleoside Triphosphate Pyrophosphohydrolase"/>
    <property type="match status" value="1"/>
</dbReference>
<keyword evidence="6" id="KW-0464">Manganese</keyword>
<dbReference type="InterPro" id="IPR015797">
    <property type="entry name" value="NUDIX_hydrolase-like_dom_sf"/>
</dbReference>
<evidence type="ECO:0000313" key="9">
    <source>
        <dbReference type="Proteomes" id="UP000305888"/>
    </source>
</evidence>
<keyword evidence="4 8" id="KW-0378">Hydrolase</keyword>
<evidence type="ECO:0000256" key="4">
    <source>
        <dbReference type="ARBA" id="ARBA00022801"/>
    </source>
</evidence>
<dbReference type="GO" id="GO:0016818">
    <property type="term" value="F:hydrolase activity, acting on acid anhydrides, in phosphorus-containing anhydrides"/>
    <property type="evidence" value="ECO:0007669"/>
    <property type="project" value="InterPro"/>
</dbReference>
<comment type="cofactor">
    <cofactor evidence="2">
        <name>Mg(2+)</name>
        <dbReference type="ChEBI" id="CHEBI:18420"/>
    </cofactor>
</comment>
<dbReference type="RefSeq" id="WP_138576542.1">
    <property type="nucleotide sequence ID" value="NZ_CP040818.1"/>
</dbReference>
<evidence type="ECO:0000256" key="5">
    <source>
        <dbReference type="ARBA" id="ARBA00022842"/>
    </source>
</evidence>
<evidence type="ECO:0000259" key="7">
    <source>
        <dbReference type="PROSITE" id="PS51462"/>
    </source>
</evidence>
<dbReference type="OrthoDB" id="9805905at2"/>
<evidence type="ECO:0000313" key="8">
    <source>
        <dbReference type="EMBL" id="QDL90736.1"/>
    </source>
</evidence>
<keyword evidence="3" id="KW-0479">Metal-binding</keyword>
<dbReference type="InterPro" id="IPR000086">
    <property type="entry name" value="NUDIX_hydrolase_dom"/>
</dbReference>
<protein>
    <submittedName>
        <fullName evidence="8">NUDIX hydrolase</fullName>
    </submittedName>
</protein>